<dbReference type="Pfam" id="PF04909">
    <property type="entry name" value="Amidohydro_2"/>
    <property type="match status" value="1"/>
</dbReference>
<organism evidence="2 3">
    <name type="scientific">Luteitalea pratensis</name>
    <dbReference type="NCBI Taxonomy" id="1855912"/>
    <lineage>
        <taxon>Bacteria</taxon>
        <taxon>Pseudomonadati</taxon>
        <taxon>Acidobacteriota</taxon>
        <taxon>Vicinamibacteria</taxon>
        <taxon>Vicinamibacterales</taxon>
        <taxon>Vicinamibacteraceae</taxon>
        <taxon>Luteitalea</taxon>
    </lineage>
</organism>
<dbReference type="Proteomes" id="UP000076079">
    <property type="component" value="Chromosome"/>
</dbReference>
<reference evidence="2 3" key="1">
    <citation type="journal article" date="2016" name="Genome Announc.">
        <title>First Complete Genome Sequence of a Subdivision 6 Acidobacterium Strain.</title>
        <authorList>
            <person name="Huang S."/>
            <person name="Vieira S."/>
            <person name="Bunk B."/>
            <person name="Riedel T."/>
            <person name="Sproer C."/>
            <person name="Overmann J."/>
        </authorList>
    </citation>
    <scope>NUCLEOTIDE SEQUENCE [LARGE SCALE GENOMIC DNA]</scope>
    <source>
        <strain evidence="3">DSM 100886 HEG_-6_39</strain>
    </source>
</reference>
<gene>
    <name evidence="2" type="ORF">LuPra_05363</name>
</gene>
<sequence length="313" mass="33448">MDRRAFLGSLVAPALMPALARQSPAPANEWGTAVFDLHFHLRPQPASVLAHLDGAGITGANLLTRGDARERVEALQATAPGRFTWFASDDISDPAAQQRLTMAVKAGARGFGELKFHVTADGPELQRMYALAGELGVPILVHFQEVDHFPGEGTWATGYARTFDKVLAAHPKTTFIGHADAFWANISADYRDQAAYPTGPIVPGGVTDRWLADHPNLFADISANSGNNALSRDPAFTAAFLERHQDKLMFGSDCGCSDGHGGGVSQNNNPAATRMAGKCVARETLGLLKRTTTPAIFSKITWGNVHALLKVPA</sequence>
<dbReference type="EMBL" id="CP015136">
    <property type="protein sequence ID" value="AMY12091.1"/>
    <property type="molecule type" value="Genomic_DNA"/>
</dbReference>
<keyword evidence="3" id="KW-1185">Reference proteome</keyword>
<dbReference type="Gene3D" id="3.20.20.140">
    <property type="entry name" value="Metal-dependent hydrolases"/>
    <property type="match status" value="1"/>
</dbReference>
<dbReference type="STRING" id="1855912.LuPra_05363"/>
<evidence type="ECO:0000259" key="1">
    <source>
        <dbReference type="Pfam" id="PF04909"/>
    </source>
</evidence>
<dbReference type="InterPro" id="IPR006680">
    <property type="entry name" value="Amidohydro-rel"/>
</dbReference>
<feature type="domain" description="Amidohydrolase-related" evidence="1">
    <location>
        <begin position="63"/>
        <end position="254"/>
    </location>
</feature>
<keyword evidence="2" id="KW-0378">Hydrolase</keyword>
<dbReference type="SUPFAM" id="SSF51556">
    <property type="entry name" value="Metallo-dependent hydrolases"/>
    <property type="match status" value="1"/>
</dbReference>
<dbReference type="AlphaFoldDB" id="A0A143PUN2"/>
<dbReference type="RefSeq" id="WP_110173577.1">
    <property type="nucleotide sequence ID" value="NZ_CP015136.1"/>
</dbReference>
<reference evidence="3" key="2">
    <citation type="submission" date="2016-04" db="EMBL/GenBank/DDBJ databases">
        <title>First Complete Genome Sequence of a Subdivision 6 Acidobacterium.</title>
        <authorList>
            <person name="Huang S."/>
            <person name="Vieira S."/>
            <person name="Bunk B."/>
            <person name="Riedel T."/>
            <person name="Sproeer C."/>
            <person name="Overmann J."/>
        </authorList>
    </citation>
    <scope>NUCLEOTIDE SEQUENCE [LARGE SCALE GENOMIC DNA]</scope>
    <source>
        <strain evidence="3">DSM 100886 HEG_-6_39</strain>
    </source>
</reference>
<evidence type="ECO:0000313" key="3">
    <source>
        <dbReference type="Proteomes" id="UP000076079"/>
    </source>
</evidence>
<dbReference type="KEGG" id="abac:LuPra_05363"/>
<evidence type="ECO:0000313" key="2">
    <source>
        <dbReference type="EMBL" id="AMY12091.1"/>
    </source>
</evidence>
<protein>
    <submittedName>
        <fullName evidence="2">Putative metal-dependent hydrolase of the TIM-barrel fold protein</fullName>
    </submittedName>
</protein>
<proteinExistence type="predicted"/>
<accession>A0A143PUN2</accession>
<dbReference type="OrthoDB" id="9771932at2"/>
<dbReference type="InterPro" id="IPR032466">
    <property type="entry name" value="Metal_Hydrolase"/>
</dbReference>
<dbReference type="GO" id="GO:0016787">
    <property type="term" value="F:hydrolase activity"/>
    <property type="evidence" value="ECO:0007669"/>
    <property type="project" value="UniProtKB-KW"/>
</dbReference>
<name>A0A143PUN2_LUTPR</name>